<name>A0A9D2ELT7_9FIRM</name>
<comment type="pathway">
    <text evidence="2 9">Amino-acid biosynthesis; L-tryptophan biosynthesis; L-tryptophan from chorismate: step 5/5.</text>
</comment>
<evidence type="ECO:0000313" key="12">
    <source>
        <dbReference type="Proteomes" id="UP000824049"/>
    </source>
</evidence>
<reference evidence="11" key="1">
    <citation type="journal article" date="2021" name="PeerJ">
        <title>Extensive microbial diversity within the chicken gut microbiome revealed by metagenomics and culture.</title>
        <authorList>
            <person name="Gilroy R."/>
            <person name="Ravi A."/>
            <person name="Getino M."/>
            <person name="Pursley I."/>
            <person name="Horton D.L."/>
            <person name="Alikhan N.F."/>
            <person name="Baker D."/>
            <person name="Gharbi K."/>
            <person name="Hall N."/>
            <person name="Watson M."/>
            <person name="Adriaenssens E.M."/>
            <person name="Foster-Nyarko E."/>
            <person name="Jarju S."/>
            <person name="Secka A."/>
            <person name="Antonio M."/>
            <person name="Oren A."/>
            <person name="Chaudhuri R.R."/>
            <person name="La Ragione R."/>
            <person name="Hildebrand F."/>
            <person name="Pallen M.J."/>
        </authorList>
    </citation>
    <scope>NUCLEOTIDE SEQUENCE</scope>
    <source>
        <strain evidence="11">CHK179-28034</strain>
    </source>
</reference>
<comment type="function">
    <text evidence="1 9">The alpha subunit is responsible for the aldol cleavage of indoleglycerol phosphate to indole and glyceraldehyde 3-phosphate.</text>
</comment>
<evidence type="ECO:0000256" key="6">
    <source>
        <dbReference type="ARBA" id="ARBA00023141"/>
    </source>
</evidence>
<organism evidence="11 12">
    <name type="scientific">Candidatus Anaerobutyricum stercoris</name>
    <dbReference type="NCBI Taxonomy" id="2838457"/>
    <lineage>
        <taxon>Bacteria</taxon>
        <taxon>Bacillati</taxon>
        <taxon>Bacillota</taxon>
        <taxon>Clostridia</taxon>
        <taxon>Lachnospirales</taxon>
        <taxon>Lachnospiraceae</taxon>
        <taxon>Anaerobutyricum</taxon>
    </lineage>
</organism>
<gene>
    <name evidence="9 11" type="primary">trpA</name>
    <name evidence="11" type="ORF">H9968_06650</name>
</gene>
<evidence type="ECO:0000256" key="9">
    <source>
        <dbReference type="HAMAP-Rule" id="MF_00131"/>
    </source>
</evidence>
<evidence type="ECO:0000256" key="8">
    <source>
        <dbReference type="ARBA" id="ARBA00049047"/>
    </source>
</evidence>
<dbReference type="EC" id="4.2.1.20" evidence="9"/>
<evidence type="ECO:0000256" key="3">
    <source>
        <dbReference type="ARBA" id="ARBA00011270"/>
    </source>
</evidence>
<comment type="similarity">
    <text evidence="9 10">Belongs to the TrpA family.</text>
</comment>
<evidence type="ECO:0000256" key="2">
    <source>
        <dbReference type="ARBA" id="ARBA00004733"/>
    </source>
</evidence>
<dbReference type="GO" id="GO:0004834">
    <property type="term" value="F:tryptophan synthase activity"/>
    <property type="evidence" value="ECO:0007669"/>
    <property type="project" value="UniProtKB-UniRule"/>
</dbReference>
<dbReference type="InterPro" id="IPR013785">
    <property type="entry name" value="Aldolase_TIM"/>
</dbReference>
<dbReference type="Gene3D" id="3.20.20.70">
    <property type="entry name" value="Aldolase class I"/>
    <property type="match status" value="1"/>
</dbReference>
<dbReference type="InterPro" id="IPR002028">
    <property type="entry name" value="Trp_synthase_suA"/>
</dbReference>
<keyword evidence="7 9" id="KW-0456">Lyase</keyword>
<dbReference type="AlphaFoldDB" id="A0A9D2ELT7"/>
<dbReference type="PANTHER" id="PTHR43406">
    <property type="entry name" value="TRYPTOPHAN SYNTHASE, ALPHA CHAIN"/>
    <property type="match status" value="1"/>
</dbReference>
<dbReference type="NCBIfam" id="TIGR00262">
    <property type="entry name" value="trpA"/>
    <property type="match status" value="1"/>
</dbReference>
<dbReference type="EMBL" id="DXBR01000058">
    <property type="protein sequence ID" value="HIZ39587.1"/>
    <property type="molecule type" value="Genomic_DNA"/>
</dbReference>
<feature type="active site" description="Proton acceptor" evidence="9">
    <location>
        <position position="61"/>
    </location>
</feature>
<proteinExistence type="inferred from homology"/>
<dbReference type="Proteomes" id="UP000824049">
    <property type="component" value="Unassembled WGS sequence"/>
</dbReference>
<evidence type="ECO:0000256" key="7">
    <source>
        <dbReference type="ARBA" id="ARBA00023239"/>
    </source>
</evidence>
<protein>
    <recommendedName>
        <fullName evidence="9">Tryptophan synthase alpha chain</fullName>
        <ecNumber evidence="9">4.2.1.20</ecNumber>
    </recommendedName>
</protein>
<evidence type="ECO:0000256" key="1">
    <source>
        <dbReference type="ARBA" id="ARBA00003365"/>
    </source>
</evidence>
<dbReference type="GO" id="GO:0005829">
    <property type="term" value="C:cytosol"/>
    <property type="evidence" value="ECO:0007669"/>
    <property type="project" value="TreeGrafter"/>
</dbReference>
<dbReference type="FunFam" id="3.20.20.70:FF:000037">
    <property type="entry name" value="Tryptophan synthase alpha chain"/>
    <property type="match status" value="1"/>
</dbReference>
<evidence type="ECO:0000256" key="5">
    <source>
        <dbReference type="ARBA" id="ARBA00022822"/>
    </source>
</evidence>
<comment type="catalytic activity">
    <reaction evidence="8 9">
        <text>(1S,2R)-1-C-(indol-3-yl)glycerol 3-phosphate + L-serine = D-glyceraldehyde 3-phosphate + L-tryptophan + H2O</text>
        <dbReference type="Rhea" id="RHEA:10532"/>
        <dbReference type="ChEBI" id="CHEBI:15377"/>
        <dbReference type="ChEBI" id="CHEBI:33384"/>
        <dbReference type="ChEBI" id="CHEBI:57912"/>
        <dbReference type="ChEBI" id="CHEBI:58866"/>
        <dbReference type="ChEBI" id="CHEBI:59776"/>
        <dbReference type="EC" id="4.2.1.20"/>
    </reaction>
</comment>
<sequence length="275" mass="30277">MENRIEKRMRELQQTGGKAFITYMTAGLPDMEGTKALIRAEAEAGIDVIELGIPFSDPTADGPVIQDASYRSICKGTNLKKVFDAVEEVRRDCQVPIVYMMYYNTILHYGVGAFVEKCAAVGVDGLIIPDLPKEEQQELSDALARVENAPILIQLVAPVSADRIPMILENARGFVYCVSSMGVTGQAADFHKNVRAYLENVKAASKIPVMMGFGIRTADDVDGFMDTIDGCIVGTHFIELMEDSDYNLETAKEYVRNFKEGLAKAAEIGYANIKR</sequence>
<feature type="active site" description="Proton acceptor" evidence="9">
    <location>
        <position position="50"/>
    </location>
</feature>
<dbReference type="CDD" id="cd04724">
    <property type="entry name" value="Tryptophan_synthase_alpha"/>
    <property type="match status" value="1"/>
</dbReference>
<keyword evidence="4 9" id="KW-0028">Amino-acid biosynthesis</keyword>
<evidence type="ECO:0000256" key="4">
    <source>
        <dbReference type="ARBA" id="ARBA00022605"/>
    </source>
</evidence>
<accession>A0A9D2ELT7</accession>
<keyword evidence="5 9" id="KW-0822">Tryptophan biosynthesis</keyword>
<evidence type="ECO:0000256" key="10">
    <source>
        <dbReference type="RuleBase" id="RU003662"/>
    </source>
</evidence>
<dbReference type="HAMAP" id="MF_00131">
    <property type="entry name" value="Trp_synth_alpha"/>
    <property type="match status" value="1"/>
</dbReference>
<comment type="caution">
    <text evidence="11">The sequence shown here is derived from an EMBL/GenBank/DDBJ whole genome shotgun (WGS) entry which is preliminary data.</text>
</comment>
<reference evidence="11" key="2">
    <citation type="submission" date="2021-04" db="EMBL/GenBank/DDBJ databases">
        <authorList>
            <person name="Gilroy R."/>
        </authorList>
    </citation>
    <scope>NUCLEOTIDE SEQUENCE</scope>
    <source>
        <strain evidence="11">CHK179-28034</strain>
    </source>
</reference>
<comment type="subunit">
    <text evidence="3 9">Tetramer of two alpha and two beta chains.</text>
</comment>
<dbReference type="InterPro" id="IPR011060">
    <property type="entry name" value="RibuloseP-bd_barrel"/>
</dbReference>
<dbReference type="PANTHER" id="PTHR43406:SF1">
    <property type="entry name" value="TRYPTOPHAN SYNTHASE ALPHA CHAIN, CHLOROPLASTIC"/>
    <property type="match status" value="1"/>
</dbReference>
<dbReference type="SUPFAM" id="SSF51366">
    <property type="entry name" value="Ribulose-phoshate binding barrel"/>
    <property type="match status" value="1"/>
</dbReference>
<keyword evidence="6 9" id="KW-0057">Aromatic amino acid biosynthesis</keyword>
<evidence type="ECO:0000313" key="11">
    <source>
        <dbReference type="EMBL" id="HIZ39587.1"/>
    </source>
</evidence>
<dbReference type="Pfam" id="PF00290">
    <property type="entry name" value="Trp_syntA"/>
    <property type="match status" value="1"/>
</dbReference>